<evidence type="ECO:0000313" key="3">
    <source>
        <dbReference type="Proteomes" id="UP000027093"/>
    </source>
</evidence>
<sequence length="226" mass="24093">MNRDSIMTAAFVVLVLLTATSQVAYALPSPIQFQRSIPFSVFNTTSATVYTADKPISPPFEIDIVNQLTYNSTGTKAAGVKFQDATTGSMNALEIKTYNNKAIDILWTDKTTGSTTKIGGMAGEEQQSFPKEIIIENQGSSLSIKLADGTVIIDSFVLPSNFKILAVSAFGNEASVASDGFITVYVGGLSPTKMVSVSVNVMVPLLTAIVTIGIVFTLFSKLKNKI</sequence>
<name>A0A060HFB7_9ARCH</name>
<dbReference type="GeneID" id="74685312"/>
<evidence type="ECO:0000256" key="1">
    <source>
        <dbReference type="SAM" id="Phobius"/>
    </source>
</evidence>
<organism evidence="2 3">
    <name type="scientific">Nitrososphaera viennensis EN76</name>
    <dbReference type="NCBI Taxonomy" id="926571"/>
    <lineage>
        <taxon>Archaea</taxon>
        <taxon>Nitrososphaerota</taxon>
        <taxon>Nitrososphaeria</taxon>
        <taxon>Nitrososphaerales</taxon>
        <taxon>Nitrososphaeraceae</taxon>
        <taxon>Nitrososphaera</taxon>
    </lineage>
</organism>
<dbReference type="EMBL" id="CP007536">
    <property type="protein sequence ID" value="AIC14298.1"/>
    <property type="molecule type" value="Genomic_DNA"/>
</dbReference>
<protein>
    <submittedName>
        <fullName evidence="2">Uncharacterized protein</fullName>
    </submittedName>
</protein>
<evidence type="ECO:0000313" key="2">
    <source>
        <dbReference type="EMBL" id="AIC14298.1"/>
    </source>
</evidence>
<accession>A0A060HFB7</accession>
<dbReference type="STRING" id="926571.NVIE_001160"/>
<dbReference type="HOGENOM" id="CLU_1222563_0_0_2"/>
<keyword evidence="3" id="KW-1185">Reference proteome</keyword>
<dbReference type="KEGG" id="nvn:NVIE_001160"/>
<gene>
    <name evidence="2" type="ORF">NVIE_001160</name>
</gene>
<proteinExistence type="predicted"/>
<keyword evidence="1" id="KW-0812">Transmembrane</keyword>
<dbReference type="AlphaFoldDB" id="A0A060HFB7"/>
<feature type="transmembrane region" description="Helical" evidence="1">
    <location>
        <begin position="201"/>
        <end position="219"/>
    </location>
</feature>
<reference evidence="2 3" key="1">
    <citation type="journal article" date="2014" name="Int. J. Syst. Evol. Microbiol.">
        <title>Nitrososphaera viennensis gen. nov., sp. nov., an aerobic and mesophilic, ammonia-oxidizing archaeon from soil and a member of the archaeal phylum Thaumarchaeota.</title>
        <authorList>
            <person name="Stieglmeier M."/>
            <person name="Klingl A."/>
            <person name="Alves R.J."/>
            <person name="Rittmann S.K."/>
            <person name="Melcher M."/>
            <person name="Leisch N."/>
            <person name="Schleper C."/>
        </authorList>
    </citation>
    <scope>NUCLEOTIDE SEQUENCE [LARGE SCALE GENOMIC DNA]</scope>
    <source>
        <strain evidence="2">EN76</strain>
    </source>
</reference>
<keyword evidence="1" id="KW-0472">Membrane</keyword>
<dbReference type="RefSeq" id="WP_075053540.1">
    <property type="nucleotide sequence ID" value="NZ_CP007536.1"/>
</dbReference>
<keyword evidence="1" id="KW-1133">Transmembrane helix</keyword>
<dbReference type="OrthoDB" id="382705at2157"/>
<dbReference type="Proteomes" id="UP000027093">
    <property type="component" value="Chromosome"/>
</dbReference>